<dbReference type="AlphaFoldDB" id="A0AAE1EMP8"/>
<protein>
    <recommendedName>
        <fullName evidence="2">Glucose-methanol-choline oxidoreductase C-terminal domain-containing protein</fullName>
    </recommendedName>
</protein>
<dbReference type="Gene3D" id="3.50.50.60">
    <property type="entry name" value="FAD/NAD(P)-binding domain"/>
    <property type="match status" value="2"/>
</dbReference>
<dbReference type="InterPro" id="IPR012132">
    <property type="entry name" value="GMC_OxRdtase"/>
</dbReference>
<comment type="similarity">
    <text evidence="1">Belongs to the GMC oxidoreductase family.</text>
</comment>
<evidence type="ECO:0000313" key="4">
    <source>
        <dbReference type="Proteomes" id="UP001286313"/>
    </source>
</evidence>
<dbReference type="InterPro" id="IPR036188">
    <property type="entry name" value="FAD/NAD-bd_sf"/>
</dbReference>
<comment type="caution">
    <text evidence="3">The sequence shown here is derived from an EMBL/GenBank/DDBJ whole genome shotgun (WGS) entry which is preliminary data.</text>
</comment>
<dbReference type="PANTHER" id="PTHR11552:SF227">
    <property type="entry name" value="GLUCOSE DEHYDROGENASE [FAD, QUINONE]-LIKE PROTEIN"/>
    <property type="match status" value="1"/>
</dbReference>
<dbReference type="EMBL" id="JAWQEG010005546">
    <property type="protein sequence ID" value="KAK3857684.1"/>
    <property type="molecule type" value="Genomic_DNA"/>
</dbReference>
<dbReference type="PANTHER" id="PTHR11552">
    <property type="entry name" value="GLUCOSE-METHANOL-CHOLINE GMC OXIDOREDUCTASE"/>
    <property type="match status" value="1"/>
</dbReference>
<organism evidence="3 4">
    <name type="scientific">Petrolisthes cinctipes</name>
    <name type="common">Flat porcelain crab</name>
    <dbReference type="NCBI Taxonomy" id="88211"/>
    <lineage>
        <taxon>Eukaryota</taxon>
        <taxon>Metazoa</taxon>
        <taxon>Ecdysozoa</taxon>
        <taxon>Arthropoda</taxon>
        <taxon>Crustacea</taxon>
        <taxon>Multicrustacea</taxon>
        <taxon>Malacostraca</taxon>
        <taxon>Eumalacostraca</taxon>
        <taxon>Eucarida</taxon>
        <taxon>Decapoda</taxon>
        <taxon>Pleocyemata</taxon>
        <taxon>Anomura</taxon>
        <taxon>Galatheoidea</taxon>
        <taxon>Porcellanidae</taxon>
        <taxon>Petrolisthes</taxon>
    </lineage>
</organism>
<evidence type="ECO:0000259" key="2">
    <source>
        <dbReference type="Pfam" id="PF05199"/>
    </source>
</evidence>
<name>A0AAE1EMP8_PETCI</name>
<dbReference type="GO" id="GO:0016614">
    <property type="term" value="F:oxidoreductase activity, acting on CH-OH group of donors"/>
    <property type="evidence" value="ECO:0007669"/>
    <property type="project" value="InterPro"/>
</dbReference>
<accession>A0AAE1EMP8</accession>
<evidence type="ECO:0000313" key="3">
    <source>
        <dbReference type="EMBL" id="KAK3857684.1"/>
    </source>
</evidence>
<dbReference type="Pfam" id="PF05199">
    <property type="entry name" value="GMC_oxred_C"/>
    <property type="match status" value="1"/>
</dbReference>
<reference evidence="3" key="1">
    <citation type="submission" date="2023-10" db="EMBL/GenBank/DDBJ databases">
        <title>Genome assemblies of two species of porcelain crab, Petrolisthes cinctipes and Petrolisthes manimaculis (Anomura: Porcellanidae).</title>
        <authorList>
            <person name="Angst P."/>
        </authorList>
    </citation>
    <scope>NUCLEOTIDE SEQUENCE</scope>
    <source>
        <strain evidence="3">PB745_01</strain>
        <tissue evidence="3">Gill</tissue>
    </source>
</reference>
<dbReference type="GO" id="GO:0050660">
    <property type="term" value="F:flavin adenine dinucleotide binding"/>
    <property type="evidence" value="ECO:0007669"/>
    <property type="project" value="InterPro"/>
</dbReference>
<dbReference type="SUPFAM" id="SSF51905">
    <property type="entry name" value="FAD/NAD(P)-binding domain"/>
    <property type="match status" value="1"/>
</dbReference>
<dbReference type="Proteomes" id="UP001286313">
    <property type="component" value="Unassembled WGS sequence"/>
</dbReference>
<sequence>MHVRYKMTVLGLQRVVSWMVLKIASIVILGKITKDQFLSLNTSIDAEYDFIVGFSLPDLSTRNGRRSSTAHSYLSPASTRPNLHILTNAFVTQPLPGCDKIPYNSDAYWACFARSFASTNYHPVGTCKMGPNTDPKAVVDHTLRVYGVSGLRVVDASIMPLVTTGNTNAPTIMIGEKAAHMIKRAWSRKVTPRKSSAEERRGSGL</sequence>
<keyword evidence="4" id="KW-1185">Reference proteome</keyword>
<evidence type="ECO:0000256" key="1">
    <source>
        <dbReference type="ARBA" id="ARBA00010790"/>
    </source>
</evidence>
<proteinExistence type="inferred from homology"/>
<dbReference type="InterPro" id="IPR007867">
    <property type="entry name" value="GMC_OxRtase_C"/>
</dbReference>
<gene>
    <name evidence="3" type="ORF">Pcinc_036079</name>
</gene>
<feature type="domain" description="Glucose-methanol-choline oxidoreductase C-terminal" evidence="2">
    <location>
        <begin position="86"/>
        <end position="175"/>
    </location>
</feature>